<keyword evidence="3" id="KW-0378">Hydrolase</keyword>
<dbReference type="SMART" id="SM00955">
    <property type="entry name" value="RNB"/>
    <property type="match status" value="1"/>
</dbReference>
<organism evidence="3 4">
    <name type="scientific">Elasticomyces elasticus</name>
    <dbReference type="NCBI Taxonomy" id="574655"/>
    <lineage>
        <taxon>Eukaryota</taxon>
        <taxon>Fungi</taxon>
        <taxon>Dikarya</taxon>
        <taxon>Ascomycota</taxon>
        <taxon>Pezizomycotina</taxon>
        <taxon>Dothideomycetes</taxon>
        <taxon>Dothideomycetidae</taxon>
        <taxon>Mycosphaerellales</taxon>
        <taxon>Teratosphaeriaceae</taxon>
        <taxon>Elasticomyces</taxon>
    </lineage>
</organism>
<dbReference type="Pfam" id="PF00773">
    <property type="entry name" value="RNB"/>
    <property type="match status" value="1"/>
</dbReference>
<feature type="domain" description="RNB" evidence="2">
    <location>
        <begin position="1182"/>
        <end position="1552"/>
    </location>
</feature>
<reference evidence="3" key="1">
    <citation type="submission" date="2023-08" db="EMBL/GenBank/DDBJ databases">
        <title>Black Yeasts Isolated from many extreme environments.</title>
        <authorList>
            <person name="Coleine C."/>
            <person name="Stajich J.E."/>
            <person name="Selbmann L."/>
        </authorList>
    </citation>
    <scope>NUCLEOTIDE SEQUENCE</scope>
    <source>
        <strain evidence="3">CCFEE 5810</strain>
    </source>
</reference>
<dbReference type="Proteomes" id="UP001310594">
    <property type="component" value="Unassembled WGS sequence"/>
</dbReference>
<evidence type="ECO:0000256" key="1">
    <source>
        <dbReference type="SAM" id="MobiDB-lite"/>
    </source>
</evidence>
<protein>
    <submittedName>
        <fullName evidence="3">3'-5' RNA exonuclease complex component</fullName>
        <ecNumber evidence="3">3.1.13.1</ecNumber>
    </submittedName>
</protein>
<dbReference type="Pfam" id="PF25522">
    <property type="entry name" value="OB_cyt-4"/>
    <property type="match status" value="1"/>
</dbReference>
<sequence>MLQTTRAVKRQRTGHICLSCRRYTKHVQIGNNANKSFLDNLQHQEIVVGPQTLLPQAPRELENASSTEQAARDLLQLPDDTLDLFVQNQALSSAFSPETGIGFHRLHPDDIVREIGYELPEEGMQNFVSDSAKASRRRKDSRFKAKSILSEIRDEQIEEMKERWDAGGDIGGEVVVRKTETNPSGLGRLLHDERLKMTARDAQKEEQRLVEKLNRYKSLNMAHAAVTSEKEMLEIRSAYEDIVARRGRTGYRPPLGDGLGEGQPARHDTNLLQEAKRLGRARPVGKHTDTGMAKLESNVEQSRTAFFLRPVYGDSRLNDVVGSREKFLEPRIRDDDERRVLEHWKLQKNVEDDIVRIEKHVLKPEVRTFVKRDRKYLPLTKYLSGWHDHLHTEMLQAKSRENTKWEGLVGEDGVLGDDVVSIRKHVSNKGVGAVQSELTSFTTYRSAGWDDRRHVEMLQATRHENAELEGLVEDVAGVSGDEVRVAEKALGHPQEERIPFEPMLVAEKKANSSDDARVKQLSEPVSDIPAAVDGRASRTTSASVERRSEDDGWNQPPTNVPFSAGPKDVQSEQDDFDAVMDGLLARVTEPTTAEADAASTVKPAEPANAQPQAQKWNARNWFSSAATASSVPTTSSSLLTRTPGHSPVPAWHQIPTAQSQARAYHTSPSTRQQRTTPVEVESLGLPTEFFNLQAAKKENPNGIRAQLRRWQAEHGDDERLFSDPDVGRDVDSTSDISNNLTRLPENTDAVTALTASEQEEDEREAMAHFTQSGASEEPNSADTDTRFLNMGDLVEIEYLKSDAPNLVAVFVRRVGKQGLAQLYTLQGRWAHFPEKKVQYAIPGWVTEDQVRPLLKYLPSEEVVETKMEELMEQSYMKDLSVPREVAAPLVSRMVQFDAEAKEVYRRHAGTLDNAHSLLAHETDLRYGSLVSAATTLLRLPADKLPVTALFAVRQALSHAGFAFNIDRRSHRLTGYLQIRSKEQVRMVESVRGWLRDWQDDLAKQSTMTDGERRRWRVSKGAGYVYGFLEKAKKIVARSRKDREPTVWGNIGPSKVRIPIKDGQDCVKIETGEVFSEQDTELVRFIEAWSLSQMFVGLPRIQALPPLLLQAMGTYEEHELLAPVGLLFLQEIGTILPYENRVRFDQHLLLPSSQHSKPLQNLMQSLMDMAGNHDFKDSMADLRHDWGQLPVYCIDAASAHEIDDGVSIEPAAVGTDGVKEWWVHIHIANPTAFFARDHPLAKMARHMGESIYMPERTYMMLPRWSTQRHFSLDRNRPCLTFSARMDEQGNTLEHKVRSGTIRKVLRLTHEEVAEVLGVAGDLNEELSPELVLTVGGELPPQRKRRSHVPDVTPKMADQLKKLVQLGERRQDVRKAGGGLFFDSAKPEISVWQSWKNPGLAWDHPYRKGWRRVEGDPVIQMKTRGLTNWFAPSADPVAPLVREMMLLACEIAAKWCEERAIPAVFRGSVKRPDKLSSDKFYEQILAPAQAKNPKGQFPMHLGMQYLETFGNTALSIKPFPHAILGMAHYGKVTSPLRRYGDMILHWQIEAALREEASTGQSLVTNKKMEDVDRKFLPFSANVLNTILVGLQPRESIIMRAKGYAENFWITQLLFRAHHFGETPLPFGNTVRAYVHTSGGASMSSIGCIIQELNISASMSPPDGIHGRWGSQAQVGDVWECEIEGIDCYRRIMEVKAVRLAERVDG</sequence>
<dbReference type="PANTHER" id="PTHR23355">
    <property type="entry name" value="RIBONUCLEASE"/>
    <property type="match status" value="1"/>
</dbReference>
<proteinExistence type="predicted"/>
<dbReference type="GO" id="GO:0000932">
    <property type="term" value="C:P-body"/>
    <property type="evidence" value="ECO:0007669"/>
    <property type="project" value="TreeGrafter"/>
</dbReference>
<dbReference type="GO" id="GO:0003723">
    <property type="term" value="F:RNA binding"/>
    <property type="evidence" value="ECO:0007669"/>
    <property type="project" value="InterPro"/>
</dbReference>
<feature type="compositionally biased region" description="Polar residues" evidence="1">
    <location>
        <begin position="655"/>
        <end position="676"/>
    </location>
</feature>
<dbReference type="EMBL" id="JAVRQU010000003">
    <property type="protein sequence ID" value="KAK5705173.1"/>
    <property type="molecule type" value="Genomic_DNA"/>
</dbReference>
<feature type="compositionally biased region" description="Basic and acidic residues" evidence="1">
    <location>
        <begin position="509"/>
        <end position="520"/>
    </location>
</feature>
<evidence type="ECO:0000259" key="2">
    <source>
        <dbReference type="SMART" id="SM00955"/>
    </source>
</evidence>
<keyword evidence="3" id="KW-0540">Nuclease</keyword>
<evidence type="ECO:0000313" key="4">
    <source>
        <dbReference type="Proteomes" id="UP001310594"/>
    </source>
</evidence>
<dbReference type="InterPro" id="IPR057912">
    <property type="entry name" value="OB_CYT4_C"/>
</dbReference>
<dbReference type="GO" id="GO:0008859">
    <property type="term" value="F:exoribonuclease II activity"/>
    <property type="evidence" value="ECO:0007669"/>
    <property type="project" value="UniProtKB-EC"/>
</dbReference>
<dbReference type="SUPFAM" id="SSF50249">
    <property type="entry name" value="Nucleic acid-binding proteins"/>
    <property type="match status" value="1"/>
</dbReference>
<dbReference type="InterPro" id="IPR056624">
    <property type="entry name" value="WH_CYT4"/>
</dbReference>
<feature type="compositionally biased region" description="Low complexity" evidence="1">
    <location>
        <begin position="603"/>
        <end position="614"/>
    </location>
</feature>
<dbReference type="Pfam" id="PF23216">
    <property type="entry name" value="WHD_CYT4"/>
    <property type="match status" value="1"/>
</dbReference>
<feature type="region of interest" description="Disordered" evidence="1">
    <location>
        <begin position="509"/>
        <end position="571"/>
    </location>
</feature>
<feature type="region of interest" description="Disordered" evidence="1">
    <location>
        <begin position="715"/>
        <end position="740"/>
    </location>
</feature>
<evidence type="ECO:0000313" key="3">
    <source>
        <dbReference type="EMBL" id="KAK5705173.1"/>
    </source>
</evidence>
<feature type="region of interest" description="Disordered" evidence="1">
    <location>
        <begin position="591"/>
        <end position="615"/>
    </location>
</feature>
<dbReference type="PANTHER" id="PTHR23355:SF65">
    <property type="entry name" value="EXORIBONUCLEASE CYT-4, PUTATIVE (AFU_ORTHOLOGUE AFUA_7G01550)-RELATED"/>
    <property type="match status" value="1"/>
</dbReference>
<dbReference type="GO" id="GO:0006402">
    <property type="term" value="P:mRNA catabolic process"/>
    <property type="evidence" value="ECO:0007669"/>
    <property type="project" value="TreeGrafter"/>
</dbReference>
<keyword evidence="3" id="KW-0269">Exonuclease</keyword>
<gene>
    <name evidence="3" type="primary">MSU1</name>
    <name evidence="3" type="ORF">LTR97_002290</name>
</gene>
<dbReference type="Pfam" id="PF23214">
    <property type="entry name" value="SH3_CYT4"/>
    <property type="match status" value="1"/>
</dbReference>
<dbReference type="InterPro" id="IPR056625">
    <property type="entry name" value="SH3_CYT4"/>
</dbReference>
<feature type="compositionally biased region" description="Basic and acidic residues" evidence="1">
    <location>
        <begin position="715"/>
        <end position="731"/>
    </location>
</feature>
<accession>A0AAN7WPN7</accession>
<dbReference type="InterPro" id="IPR050180">
    <property type="entry name" value="RNR_Ribonuclease"/>
</dbReference>
<feature type="region of interest" description="Disordered" evidence="1">
    <location>
        <begin position="629"/>
        <end position="678"/>
    </location>
</feature>
<dbReference type="EC" id="3.1.13.1" evidence="3"/>
<name>A0AAN7WPN7_9PEZI</name>
<dbReference type="InterPro" id="IPR012340">
    <property type="entry name" value="NA-bd_OB-fold"/>
</dbReference>
<comment type="caution">
    <text evidence="3">The sequence shown here is derived from an EMBL/GenBank/DDBJ whole genome shotgun (WGS) entry which is preliminary data.</text>
</comment>
<dbReference type="InterPro" id="IPR001900">
    <property type="entry name" value="RNase_II/R"/>
</dbReference>